<feature type="coiled-coil region" evidence="1">
    <location>
        <begin position="183"/>
        <end position="228"/>
    </location>
</feature>
<keyword evidence="2" id="KW-0732">Signal</keyword>
<keyword evidence="1" id="KW-0175">Coiled coil</keyword>
<evidence type="ECO:0000256" key="2">
    <source>
        <dbReference type="SAM" id="SignalP"/>
    </source>
</evidence>
<evidence type="ECO:0000256" key="1">
    <source>
        <dbReference type="SAM" id="Coils"/>
    </source>
</evidence>
<dbReference type="InterPro" id="IPR011055">
    <property type="entry name" value="Dup_hybrid_motif"/>
</dbReference>
<dbReference type="AlphaFoldDB" id="A0A0G1E9L1"/>
<gene>
    <name evidence="3" type="ORF">UV41_C0002G0003</name>
</gene>
<dbReference type="SUPFAM" id="SSF57997">
    <property type="entry name" value="Tropomyosin"/>
    <property type="match status" value="1"/>
</dbReference>
<dbReference type="Gene3D" id="2.70.70.10">
    <property type="entry name" value="Glucose Permease (Domain IIA)"/>
    <property type="match status" value="1"/>
</dbReference>
<evidence type="ECO:0000313" key="3">
    <source>
        <dbReference type="EMBL" id="KKS71268.1"/>
    </source>
</evidence>
<dbReference type="Proteomes" id="UP000034785">
    <property type="component" value="Unassembled WGS sequence"/>
</dbReference>
<evidence type="ECO:0000313" key="4">
    <source>
        <dbReference type="Proteomes" id="UP000034785"/>
    </source>
</evidence>
<protein>
    <submittedName>
        <fullName evidence="3">Peptidase M23</fullName>
    </submittedName>
</protein>
<accession>A0A0G1E9L1</accession>
<feature type="coiled-coil region" evidence="1">
    <location>
        <begin position="29"/>
        <end position="105"/>
    </location>
</feature>
<comment type="caution">
    <text evidence="3">The sequence shown here is derived from an EMBL/GenBank/DDBJ whole genome shotgun (WGS) entry which is preliminary data.</text>
</comment>
<dbReference type="EMBL" id="LCEJ01000002">
    <property type="protein sequence ID" value="KKS71268.1"/>
    <property type="molecule type" value="Genomic_DNA"/>
</dbReference>
<dbReference type="Gene3D" id="6.10.250.3150">
    <property type="match status" value="1"/>
</dbReference>
<sequence>MRILVLIATLILTLSLSFFASSPTFAQSFSDSEKKLQEIQRQISELQSQLDTARGQEKTLKSQLTFIDTQTKLTQAKVEETKFQIEKLEKEITDLSTRIVRLSGTMDTITQVLLTRIVETYKFGDFSAVDLFFSSHGFSDLFTRMKYIQVAQANDKKVLYQLQATKATYNDQKVDRESRQAQQEKLKGDLERYQGQLEEQKKAKQELLAATQNDEARYQSLIAQLRAEQESIARAIANVGAVVGPVTKGQQIAGMGSTGFRGYPGDTTTTTEYGEVYFLGTHTGLDLAPRTYEGSGRAILASENGIAYSTSAPCSLNIKGGSSVGKGIIIDHQNGIVTLYWHIL</sequence>
<feature type="signal peptide" evidence="2">
    <location>
        <begin position="1"/>
        <end position="26"/>
    </location>
</feature>
<reference evidence="3 4" key="1">
    <citation type="journal article" date="2015" name="Nature">
        <title>rRNA introns, odd ribosomes, and small enigmatic genomes across a large radiation of phyla.</title>
        <authorList>
            <person name="Brown C.T."/>
            <person name="Hug L.A."/>
            <person name="Thomas B.C."/>
            <person name="Sharon I."/>
            <person name="Castelle C.J."/>
            <person name="Singh A."/>
            <person name="Wilkins M.J."/>
            <person name="Williams K.H."/>
            <person name="Banfield J.F."/>
        </authorList>
    </citation>
    <scope>NUCLEOTIDE SEQUENCE [LARGE SCALE GENOMIC DNA]</scope>
</reference>
<name>A0A0G1E9L1_9BACT</name>
<feature type="chain" id="PRO_5002536871" evidence="2">
    <location>
        <begin position="27"/>
        <end position="344"/>
    </location>
</feature>
<proteinExistence type="predicted"/>
<organism evidence="3 4">
    <name type="scientific">Candidatus Daviesbacteria bacterium GW2011_GWA2_42_7</name>
    <dbReference type="NCBI Taxonomy" id="1618425"/>
    <lineage>
        <taxon>Bacteria</taxon>
        <taxon>Candidatus Daviesiibacteriota</taxon>
    </lineage>
</organism>